<dbReference type="PROSITE" id="PS51296">
    <property type="entry name" value="RIESKE"/>
    <property type="match status" value="1"/>
</dbReference>
<dbReference type="InterPro" id="IPR015879">
    <property type="entry name" value="Ring_hydroxy_dOase_asu_C_dom"/>
</dbReference>
<comment type="similarity">
    <text evidence="1">Belongs to the bacterial ring-hydroxylating dioxygenase alpha subunit family.</text>
</comment>
<evidence type="ECO:0000256" key="6">
    <source>
        <dbReference type="ARBA" id="ARBA00023004"/>
    </source>
</evidence>
<protein>
    <recommendedName>
        <fullName evidence="9">Rieske domain-containing protein</fullName>
    </recommendedName>
</protein>
<dbReference type="PANTHER" id="PTHR43756">
    <property type="entry name" value="CHOLINE MONOOXYGENASE, CHLOROPLASTIC"/>
    <property type="match status" value="1"/>
</dbReference>
<gene>
    <name evidence="10" type="ORF">WS90_36135</name>
</gene>
<evidence type="ECO:0000259" key="9">
    <source>
        <dbReference type="PROSITE" id="PS51296"/>
    </source>
</evidence>
<dbReference type="InterPro" id="IPR015881">
    <property type="entry name" value="ARHD_Rieske_2Fe_2S"/>
</dbReference>
<dbReference type="GO" id="GO:0005506">
    <property type="term" value="F:iron ion binding"/>
    <property type="evidence" value="ECO:0007669"/>
    <property type="project" value="InterPro"/>
</dbReference>
<dbReference type="Pfam" id="PF00848">
    <property type="entry name" value="Ring_hydroxyl_A"/>
    <property type="match status" value="1"/>
</dbReference>
<reference evidence="10 11" key="1">
    <citation type="submission" date="2015-11" db="EMBL/GenBank/DDBJ databases">
        <title>Expanding the genomic diversity of Burkholderia species for the development of highly accurate diagnostics.</title>
        <authorList>
            <person name="Sahl J."/>
            <person name="Keim P."/>
            <person name="Wagner D."/>
        </authorList>
    </citation>
    <scope>NUCLEOTIDE SEQUENCE [LARGE SCALE GENOMIC DNA]</scope>
    <source>
        <strain evidence="10 11">MSMB1302</strain>
    </source>
</reference>
<evidence type="ECO:0000256" key="2">
    <source>
        <dbReference type="ARBA" id="ARBA00022714"/>
    </source>
</evidence>
<keyword evidence="3" id="KW-0479">Metal-binding</keyword>
<evidence type="ECO:0000313" key="10">
    <source>
        <dbReference type="EMBL" id="KVK71987.1"/>
    </source>
</evidence>
<comment type="caution">
    <text evidence="10">The sequence shown here is derived from an EMBL/GenBank/DDBJ whole genome shotgun (WGS) entry which is preliminary data.</text>
</comment>
<dbReference type="PRINTS" id="PR00090">
    <property type="entry name" value="RNGDIOXGNASE"/>
</dbReference>
<dbReference type="AlphaFoldDB" id="A0A118KC40"/>
<keyword evidence="5" id="KW-0560">Oxidoreductase</keyword>
<organism evidence="10 11">
    <name type="scientific">Burkholderia cepacia</name>
    <name type="common">Pseudomonas cepacia</name>
    <dbReference type="NCBI Taxonomy" id="292"/>
    <lineage>
        <taxon>Bacteria</taxon>
        <taxon>Pseudomonadati</taxon>
        <taxon>Pseudomonadota</taxon>
        <taxon>Betaproteobacteria</taxon>
        <taxon>Burkholderiales</taxon>
        <taxon>Burkholderiaceae</taxon>
        <taxon>Burkholderia</taxon>
        <taxon>Burkholderia cepacia complex</taxon>
    </lineage>
</organism>
<sequence length="436" mass="49286">MTPESEACVRVPDEYLIDAPERALFRVDRAAFTDEALFRRERETIFSTCWLYLGHASELPRANDFVTRRIAGRPVIVVRDEAGAIHAHLNACRHRGTQVCPATRGNQARFQCPYHGWTYANTGELVGLPGADAYAGEFRRDELGLTPAGRVDSYRGFYFLNFSDDAEPLADYLGDVRYYLDLICDQLDGDWEVVHGSYLHSMQINWKVLADNSTDLYHLPFAHRRYLDFLSGEGTQENAFRRTGEVVHLGGGHAVAKSSPPSGGRPIAWWAPAFPESHRPRLDALRASLYEKYGERKARDMCETNRGLFIFPNLIVNDNMAVTLRTFEPVAVDRIAIQLWALAPKGEAPEARKLRLDSLLTFVGPGGFGTPDDVEILESCQRAYAAPEIRWNDLSRGMARDVPLHTDEYQNRIFWREWRRRVAATAPHDATTGGTR</sequence>
<keyword evidence="6" id="KW-0408">Iron</keyword>
<dbReference type="InterPro" id="IPR001663">
    <property type="entry name" value="Rng_hydr_dOase-A"/>
</dbReference>
<dbReference type="Proteomes" id="UP000069001">
    <property type="component" value="Unassembled WGS sequence"/>
</dbReference>
<proteinExistence type="inferred from homology"/>
<dbReference type="PANTHER" id="PTHR43756:SF1">
    <property type="entry name" value="3-PHENYLPROPIONATE_CINNAMIC ACID DIOXYGENASE SUBUNIT ALPHA"/>
    <property type="match status" value="1"/>
</dbReference>
<evidence type="ECO:0000256" key="7">
    <source>
        <dbReference type="ARBA" id="ARBA00023014"/>
    </source>
</evidence>
<keyword evidence="8" id="KW-0520">NAD</keyword>
<evidence type="ECO:0000313" key="11">
    <source>
        <dbReference type="Proteomes" id="UP000069001"/>
    </source>
</evidence>
<dbReference type="Pfam" id="PF00355">
    <property type="entry name" value="Rieske"/>
    <property type="match status" value="1"/>
</dbReference>
<accession>A0A118KC40</accession>
<evidence type="ECO:0000256" key="1">
    <source>
        <dbReference type="ARBA" id="ARBA00008751"/>
    </source>
</evidence>
<evidence type="ECO:0000256" key="4">
    <source>
        <dbReference type="ARBA" id="ARBA00022964"/>
    </source>
</evidence>
<dbReference type="InterPro" id="IPR036922">
    <property type="entry name" value="Rieske_2Fe-2S_sf"/>
</dbReference>
<dbReference type="SUPFAM" id="SSF50022">
    <property type="entry name" value="ISP domain"/>
    <property type="match status" value="1"/>
</dbReference>
<evidence type="ECO:0000256" key="8">
    <source>
        <dbReference type="ARBA" id="ARBA00023027"/>
    </source>
</evidence>
<dbReference type="PROSITE" id="PS00570">
    <property type="entry name" value="RING_HYDROXYL_ALPHA"/>
    <property type="match status" value="1"/>
</dbReference>
<dbReference type="EMBL" id="LOYH01000109">
    <property type="protein sequence ID" value="KVK71987.1"/>
    <property type="molecule type" value="Genomic_DNA"/>
</dbReference>
<evidence type="ECO:0000256" key="5">
    <source>
        <dbReference type="ARBA" id="ARBA00023002"/>
    </source>
</evidence>
<feature type="domain" description="Rieske" evidence="9">
    <location>
        <begin position="51"/>
        <end position="148"/>
    </location>
</feature>
<dbReference type="Gene3D" id="3.90.380.10">
    <property type="entry name" value="Naphthalene 1,2-dioxygenase Alpha Subunit, Chain A, domain 1"/>
    <property type="match status" value="1"/>
</dbReference>
<dbReference type="GO" id="GO:0051213">
    <property type="term" value="F:dioxygenase activity"/>
    <property type="evidence" value="ECO:0007669"/>
    <property type="project" value="UniProtKB-KW"/>
</dbReference>
<dbReference type="InterPro" id="IPR017941">
    <property type="entry name" value="Rieske_2Fe-2S"/>
</dbReference>
<name>A0A118KC40_BURCE</name>
<evidence type="ECO:0000256" key="3">
    <source>
        <dbReference type="ARBA" id="ARBA00022723"/>
    </source>
</evidence>
<keyword evidence="7" id="KW-0411">Iron-sulfur</keyword>
<dbReference type="Gene3D" id="2.102.10.10">
    <property type="entry name" value="Rieske [2Fe-2S] iron-sulphur domain"/>
    <property type="match status" value="1"/>
</dbReference>
<keyword evidence="2" id="KW-0001">2Fe-2S</keyword>
<keyword evidence="4" id="KW-0223">Dioxygenase</keyword>
<dbReference type="SUPFAM" id="SSF55961">
    <property type="entry name" value="Bet v1-like"/>
    <property type="match status" value="1"/>
</dbReference>
<dbReference type="GO" id="GO:0051537">
    <property type="term" value="F:2 iron, 2 sulfur cluster binding"/>
    <property type="evidence" value="ECO:0007669"/>
    <property type="project" value="UniProtKB-KW"/>
</dbReference>